<dbReference type="CDD" id="cd01467">
    <property type="entry name" value="vWA_BatA_type"/>
    <property type="match status" value="1"/>
</dbReference>
<proteinExistence type="predicted"/>
<sequence length="338" mass="36695">MINLEWPWLLLLLPLPYLIFRLCPAAKPQSSAIRIPHYQQWASLGGHHHDAPGRTNRLRAALFSIAWGLLVIACARPIWQGEPIELPSKGREIMLAVDLSGSMAETDLQLNGQAATRLSVVKAVLNDFIKRRKGDKIGLVLFGSQAYLQAPLTFDRATVATLLNESQLGFAGKQTAIGDAIGLSIKRLQHRPAESRVVILLTDGANNAGEVEPIAAAERAKKAGLTIYTVGVGSSEMTQSSPFGGLFGSRTVNPSADLDRSEATLQKVAELTGGQYFRARSAADLEAIYAQLDKLQPIEQQSLSYRPQKSLFFWPLGAALSILLMLSLSQLFSGGRRG</sequence>
<dbReference type="Pfam" id="PF00092">
    <property type="entry name" value="VWA"/>
    <property type="match status" value="1"/>
</dbReference>
<dbReference type="InterPro" id="IPR036465">
    <property type="entry name" value="vWFA_dom_sf"/>
</dbReference>
<dbReference type="PROSITE" id="PS50234">
    <property type="entry name" value="VWFA"/>
    <property type="match status" value="1"/>
</dbReference>
<evidence type="ECO:0000256" key="1">
    <source>
        <dbReference type="SAM" id="Phobius"/>
    </source>
</evidence>
<dbReference type="SMART" id="SM00327">
    <property type="entry name" value="VWA"/>
    <property type="match status" value="1"/>
</dbReference>
<dbReference type="Proteomes" id="UP000275394">
    <property type="component" value="Unassembled WGS sequence"/>
</dbReference>
<dbReference type="SUPFAM" id="SSF53300">
    <property type="entry name" value="vWA-like"/>
    <property type="match status" value="1"/>
</dbReference>
<evidence type="ECO:0000313" key="3">
    <source>
        <dbReference type="EMBL" id="ROS05004.1"/>
    </source>
</evidence>
<dbReference type="PANTHER" id="PTHR22550:SF18">
    <property type="entry name" value="VWFA DOMAIN-CONTAINING PROTEIN"/>
    <property type="match status" value="1"/>
</dbReference>
<dbReference type="PANTHER" id="PTHR22550">
    <property type="entry name" value="SPORE GERMINATION PROTEIN"/>
    <property type="match status" value="1"/>
</dbReference>
<reference evidence="3 4" key="1">
    <citation type="submission" date="2018-11" db="EMBL/GenBank/DDBJ databases">
        <title>Genomic Encyclopedia of Type Strains, Phase IV (KMG-IV): sequencing the most valuable type-strain genomes for metagenomic binning, comparative biology and taxonomic classification.</title>
        <authorList>
            <person name="Goeker M."/>
        </authorList>
    </citation>
    <scope>NUCLEOTIDE SEQUENCE [LARGE SCALE GENOMIC DNA]</scope>
    <source>
        <strain evidence="3 4">DSM 100316</strain>
    </source>
</reference>
<organism evidence="3 4">
    <name type="scientific">Sinobacterium caligoides</name>
    <dbReference type="NCBI Taxonomy" id="933926"/>
    <lineage>
        <taxon>Bacteria</taxon>
        <taxon>Pseudomonadati</taxon>
        <taxon>Pseudomonadota</taxon>
        <taxon>Gammaproteobacteria</taxon>
        <taxon>Cellvibrionales</taxon>
        <taxon>Spongiibacteraceae</taxon>
        <taxon>Sinobacterium</taxon>
    </lineage>
</organism>
<dbReference type="InterPro" id="IPR033881">
    <property type="entry name" value="vWA_BatA_type"/>
</dbReference>
<accession>A0A3N2DYX6</accession>
<dbReference type="OrthoDB" id="6206554at2"/>
<gene>
    <name evidence="3" type="ORF">EDC56_0523</name>
</gene>
<keyword evidence="1" id="KW-0472">Membrane</keyword>
<keyword evidence="1" id="KW-1133">Transmembrane helix</keyword>
<feature type="transmembrane region" description="Helical" evidence="1">
    <location>
        <begin position="311"/>
        <end position="332"/>
    </location>
</feature>
<evidence type="ECO:0000313" key="4">
    <source>
        <dbReference type="Proteomes" id="UP000275394"/>
    </source>
</evidence>
<keyword evidence="4" id="KW-1185">Reference proteome</keyword>
<dbReference type="Gene3D" id="3.40.50.410">
    <property type="entry name" value="von Willebrand factor, type A domain"/>
    <property type="match status" value="1"/>
</dbReference>
<dbReference type="InterPro" id="IPR002035">
    <property type="entry name" value="VWF_A"/>
</dbReference>
<dbReference type="EMBL" id="RKHR01000003">
    <property type="protein sequence ID" value="ROS05004.1"/>
    <property type="molecule type" value="Genomic_DNA"/>
</dbReference>
<feature type="domain" description="VWFA" evidence="2">
    <location>
        <begin position="92"/>
        <end position="292"/>
    </location>
</feature>
<dbReference type="AlphaFoldDB" id="A0A3N2DYX6"/>
<dbReference type="InterPro" id="IPR050768">
    <property type="entry name" value="UPF0353/GerABKA_families"/>
</dbReference>
<comment type="caution">
    <text evidence="3">The sequence shown here is derived from an EMBL/GenBank/DDBJ whole genome shotgun (WGS) entry which is preliminary data.</text>
</comment>
<dbReference type="RefSeq" id="WP_123710953.1">
    <property type="nucleotide sequence ID" value="NZ_RKHR01000003.1"/>
</dbReference>
<evidence type="ECO:0000259" key="2">
    <source>
        <dbReference type="PROSITE" id="PS50234"/>
    </source>
</evidence>
<keyword evidence="1" id="KW-0812">Transmembrane</keyword>
<name>A0A3N2DYX6_9GAMM</name>
<protein>
    <submittedName>
        <fullName evidence="3">Ca-activated chloride channel family protein</fullName>
    </submittedName>
</protein>